<feature type="compositionally biased region" description="Low complexity" evidence="4">
    <location>
        <begin position="2761"/>
        <end position="2779"/>
    </location>
</feature>
<evidence type="ECO:0000256" key="1">
    <source>
        <dbReference type="ARBA" id="ARBA00022574"/>
    </source>
</evidence>
<dbReference type="SUPFAM" id="SSF50978">
    <property type="entry name" value="WD40 repeat-like"/>
    <property type="match status" value="1"/>
</dbReference>
<dbReference type="InterPro" id="IPR036322">
    <property type="entry name" value="WD40_repeat_dom_sf"/>
</dbReference>
<evidence type="ECO:0000259" key="5">
    <source>
        <dbReference type="PROSITE" id="PS50197"/>
    </source>
</evidence>
<feature type="domain" description="BEACH-type PH" evidence="6">
    <location>
        <begin position="3095"/>
        <end position="3202"/>
    </location>
</feature>
<organism evidence="7">
    <name type="scientific">Timema monikensis</name>
    <dbReference type="NCBI Taxonomy" id="170555"/>
    <lineage>
        <taxon>Eukaryota</taxon>
        <taxon>Metazoa</taxon>
        <taxon>Ecdysozoa</taxon>
        <taxon>Arthropoda</taxon>
        <taxon>Hexapoda</taxon>
        <taxon>Insecta</taxon>
        <taxon>Pterygota</taxon>
        <taxon>Neoptera</taxon>
        <taxon>Polyneoptera</taxon>
        <taxon>Phasmatodea</taxon>
        <taxon>Timematodea</taxon>
        <taxon>Timematoidea</taxon>
        <taxon>Timematidae</taxon>
        <taxon>Timema</taxon>
    </lineage>
</organism>
<dbReference type="Pfam" id="PF02138">
    <property type="entry name" value="Beach"/>
    <property type="match status" value="2"/>
</dbReference>
<dbReference type="InterPro" id="IPR011993">
    <property type="entry name" value="PH-like_dom_sf"/>
</dbReference>
<dbReference type="InterPro" id="IPR001680">
    <property type="entry name" value="WD40_rpt"/>
</dbReference>
<dbReference type="SUPFAM" id="SSF81837">
    <property type="entry name" value="BEACH domain"/>
    <property type="match status" value="1"/>
</dbReference>
<feature type="domain" description="BEACH" evidence="5">
    <location>
        <begin position="3207"/>
        <end position="3668"/>
    </location>
</feature>
<dbReference type="CDD" id="cd06071">
    <property type="entry name" value="Beach"/>
    <property type="match status" value="1"/>
</dbReference>
<keyword evidence="1 3" id="KW-0853">WD repeat</keyword>
<evidence type="ECO:0000259" key="6">
    <source>
        <dbReference type="PROSITE" id="PS51783"/>
    </source>
</evidence>
<feature type="compositionally biased region" description="Polar residues" evidence="4">
    <location>
        <begin position="571"/>
        <end position="582"/>
    </location>
</feature>
<feature type="repeat" description="WD" evidence="3">
    <location>
        <begin position="3836"/>
        <end position="3877"/>
    </location>
</feature>
<dbReference type="Gene3D" id="2.130.10.10">
    <property type="entry name" value="YVTN repeat-like/Quinoprotein amine dehydrogenase"/>
    <property type="match status" value="2"/>
</dbReference>
<dbReference type="SUPFAM" id="SSF50729">
    <property type="entry name" value="PH domain-like"/>
    <property type="match status" value="1"/>
</dbReference>
<evidence type="ECO:0000256" key="4">
    <source>
        <dbReference type="SAM" id="MobiDB-lite"/>
    </source>
</evidence>
<protein>
    <recommendedName>
        <fullName evidence="8">Lysosomal-trafficking regulator</fullName>
    </recommendedName>
</protein>
<dbReference type="Pfam" id="PF14844">
    <property type="entry name" value="PH_BEACH"/>
    <property type="match status" value="1"/>
</dbReference>
<dbReference type="PANTHER" id="PTHR13743:SF86">
    <property type="entry name" value="LYSOSOMAL-TRAFFICKING REGULATOR"/>
    <property type="match status" value="1"/>
</dbReference>
<feature type="region of interest" description="Disordered" evidence="4">
    <location>
        <begin position="561"/>
        <end position="582"/>
    </location>
</feature>
<dbReference type="PANTHER" id="PTHR13743">
    <property type="entry name" value="BEIGE/BEACH-RELATED"/>
    <property type="match status" value="1"/>
</dbReference>
<dbReference type="PROSITE" id="PS00678">
    <property type="entry name" value="WD_REPEATS_1"/>
    <property type="match status" value="1"/>
</dbReference>
<reference evidence="7" key="1">
    <citation type="submission" date="2020-11" db="EMBL/GenBank/DDBJ databases">
        <authorList>
            <person name="Tran Van P."/>
        </authorList>
    </citation>
    <scope>NUCLEOTIDE SEQUENCE</scope>
</reference>
<gene>
    <name evidence="7" type="ORF">TMSB3V08_LOCUS4315</name>
</gene>
<dbReference type="InterPro" id="IPR019775">
    <property type="entry name" value="WD40_repeat_CS"/>
</dbReference>
<dbReference type="PROSITE" id="PS51783">
    <property type="entry name" value="PH_BEACH"/>
    <property type="match status" value="1"/>
</dbReference>
<feature type="region of interest" description="Disordered" evidence="4">
    <location>
        <begin position="2199"/>
        <end position="2234"/>
    </location>
</feature>
<name>A0A7R9E567_9NEOP</name>
<dbReference type="PROSITE" id="PS50082">
    <property type="entry name" value="WD_REPEATS_2"/>
    <property type="match status" value="1"/>
</dbReference>
<dbReference type="InterPro" id="IPR015943">
    <property type="entry name" value="WD40/YVTN_repeat-like_dom_sf"/>
</dbReference>
<dbReference type="SMART" id="SM01026">
    <property type="entry name" value="Beach"/>
    <property type="match status" value="1"/>
</dbReference>
<dbReference type="InterPro" id="IPR023362">
    <property type="entry name" value="PH-BEACH_dom"/>
</dbReference>
<evidence type="ECO:0000313" key="7">
    <source>
        <dbReference type="EMBL" id="CAD7427476.1"/>
    </source>
</evidence>
<dbReference type="Gene3D" id="1.10.1540.10">
    <property type="entry name" value="BEACH domain"/>
    <property type="match status" value="2"/>
</dbReference>
<evidence type="ECO:0008006" key="8">
    <source>
        <dbReference type="Google" id="ProtNLM"/>
    </source>
</evidence>
<evidence type="ECO:0000256" key="3">
    <source>
        <dbReference type="PROSITE-ProRule" id="PRU00221"/>
    </source>
</evidence>
<keyword evidence="2" id="KW-0677">Repeat</keyword>
<sequence length="4034" mass="449834">MRLGPQSCYRGTTRYWDLSLVTGGPHETGTSALLQGDHMRLGPQSCYRGTTRYWDLSLVTGGPHEAGTSGDHTILGPQSCYRGTTRYWDLSLVTGGPHEAGTSVLLQGDHMSCPVAEILCGTKLLTVPLSISCPVAEILCGTKLLTVPLYHHLSRGRDPMWGLNYLLFLFPMQKSLWLDIFLAEFLTEVKDGKTAEEVLSFCVVSSVATLIGCELLSDVRQICSKPGDGEDLSLVLQHCLRGRGWRCLATLQCLGVENISCGRELAELLIFLYPVCLDKTERVKRVVGNPYLPLKESYNIEDIFRTRVPLKHKFRIGSSQSSSLCPPTRGEFLRTLSNTSSSRLRRYRTQSSSEGAKVLATSDSEHQGEDCDIGQTRSNTLKIWLDPMDFDYFTSIVRSDDESRLDSLNYTPCKNMRKLREVKRMPDEFKNENILEVMKSEIGPYEFMQLVISILQNLCHSDLSISTDNSCQVSVQAIKFAQKNLCSLQFGSAPKKTLTFTEVAELKSSMTQLFLTALEKILLHPELTTTVINNGILPVMLKILEDAISKISSSIKVNEDGESIDGDETLSPGSNSGRNTAKPISSSEAYKIQEFIFGTTYGVIMFLYCLLLQKSNANKFSDFLEIFQLFPESHGGRLVEKTIVVILAIPFVETKVSVARAKKVIDLVGQLIAALKKVRSDIIHSHQCHKIKHKNCERSVIMGPHHHQDLFGNVFSSSVVISSSHQSCCIASLFMVLVRLLQNRTRAVETRVLKVMTMCGTCCCFPMQNLISTLVNVLKRSGSKCRVLTFNLLERTIYSELGAFITPRNKLSCVICGKNSSANAAVVKYLESSEYSVSDSLYEKAMKRNSNDRTSKTSSERLVEFGGSRSIWSCMELYKELVQSSNLKLCHAVVSHLLKVSPRCTPPVKWEIIFNVFYPTFLSVKCEYLSTKSDLSKFTVLSCLSLFTSALGTVSFAEHFISLGGLRHISQLILLPPFSKLCCCILEITSVIEISKLDHESGCETVSDSSMKVGSLPSVFMLHQAMKLSSRKLLDVLETGTLTEEEVDVNRNTAEFKYEGVSTLPKDERSADKMMALSNTETDTECFSSDELSSSSCTNLIGVKDEIADTSSVSQSSGGTKQHFLDLLLNVSVFWRACSNLAVYNPRYRAHVLRESLWEDARNLLMVTLGRIVSRDLLTVSSDEHMTRNTESYLYMKLSESTLTLLLTVPSDTGQAGGAVDNIKSVLSSLRRVLLDNCMGHKTSLRQLCDVLIRCAVAECSHEQVMPPYRKPKLPTLLAAATWDESLSDDEDECETGGDSSSLEDMYITADEGYEADIELLDCRTDRTALSPESTSVTSQTGWEEYSRQHNVIHPGLCVIAIDLMVHMSHTYLHTSTSSPEHSDGAAHFSAVVHCVQRLVLLCRDNPTNCIVLAKNGVIAKLLRGFSQCLSINNSKLTDVQKMILELVSLLARHSITAQELTLYLGFFKASDPPLEILLNPLINLVINSKPQPNYILCFPIEGSTESRVPISSESTTSEQLASNLAKSLHHQHCSAGVSSSWSNCAMALPIDSDLGWSMWLNGFSLSLWLRLDRSMGGSADLSSGDSQLSDSCNFSDWGIISDNWAKEAANAPNSNVNPVFVFSCSVLKLQSAQSSNSTAKSGVNLSQIHLFSLGYESLVLEVWADTTAGWMVSQGVNTEQTCYQLSQGSKFDENNREGLFCADTLTFRLAHTETDSSEVMSEMSVESVLTIGQWHHLAVNVKDYMQKRKNIIEVCLIVDGCRDVKVLLMYNGLLLRKNRATCLLLGQSVFPGQPRPAGSWYLGNCMLFRAPVFTRERAVYLVGLGPNYVNLTDCDVDKQSPNFTSVFGAKTLSCGIDWELILEGKKGNLKELQDNLLLTYCAQNPNVVNIYPQVVTNPNSIIAQGMVNSLFPGTPGFRVVTLEQRASQQLPLPLPPVQLVPINSHQYQGLVAAATVLGGTPVFLFLLARVVELRACEEDQARVLYLVLKLIQADSELFSQFVNQGCHKLLLKVLSSSRCTPGLHVLKAVLDSCCDKPVLQFHPGQRQFQVCQQSDAIIVNSFLLWTAVGAWRDWSRGGEGVDKKGSVLGTLLKALHVLLRDEHSHREFNATQLNRVRMVEALLLFCKEQFFYEESPLLPSSVCCSLVELIRSLMGAPPEFSHVVAVTDFLVLLHRASATYVTHARQSFYFLLAPSSSTGATTLPHSKTRAGPVEMSEPELKSKPTNKLDGNNFAQPVDPQKLNKALTNLQIKQNSLDSQDSKVARAMSLPVDSNRASDVLDSGIAGSYLESSVCEENTRRKSHTGATVRGSDESCGSITLFPSHNCPGLRDTSTVVKDEDKTSTRADNILNNLEKFTTETEQKADECPSEATNEGEKWTTNSSQCLVVEGLLLLLRDTLLVLPDNMAHQVLNHVVRAEALLVMANHADNRVRTAVVKTSLELLGLWCPSLGGRGVLLETLPKKPPPALPALAPFYLPRGALCVPPALYCTSVIVNRCFVLCAYLQRSTDEEVNKFLKLKGFHQLANQLALYPACVELVEACVTLVTRCHAPLEDQLEVSSLSDLSFLQLHSFPPLLALLPRAVRDVGLCHNMVLFLREVVTKVPQALRSLLDNGLLEVLSRSLVLLAHLPQEFTDLCGITEQDVLVEDFHSFYVTIAGLALHSAGAQHMQIINDMLLQLSYVERHERLTCGHDARCVLVSRDAQCKVLESILDLLLDKIPMAGFKMRPNTSFLRTVLSPSYEEHPTNDVDSLYISHKGQSFSSSNSNSVSSFNSSQGSRKLPASKEVPRGEVIDRFKTVLGKAVDFLINSDPVEGKCPAMSPQEVNFTRWLLSTLLHSVGFISEKKGPVWAVRDALRMQCGQLLLWLVSPLQSVRCRMLVVHALSNEPRTRDLLSSILRSSVQIIQERLHEWGLSTPDNSSPDLCHQEVRLLLGEMEKHRTLWHKHTDAAMHRSVYKLEVLMKTVAECAMSITRTVVEAQNSERKVFMEHIKATYSENVHIRVKWQKIIQQLTHERAVWFFPESYPRSWQLDATEGPARVRNRLQRCHLNIGRKYLMPEAQQKLDSLLTSPPLSFLFEQDKLSSTSSVLIERLHTNEKIQHMCTARVVTPANEVPGELLIGESCLYFVADDSVQDTDLNQVTAGSLDVSSTAWPFENVKEVHNRRFQLQERALEIFLLNGKTYLVAFESSKERDVFVWQLSQCHWPNRVTGDNLSDAVQLWREGLITTWEYLTQLNKMAGRSFNDLMQYPVFPFVLADYTTPVLNLTASYSFRNFKKPMAVQDKSKEQHYINNYNYLKQALADGINIMTLNQEPYHYGSHYSNSGTVLHFLVRLPPFTRMFLTYQDENFDLPDRTFHSLQTTWRLTSRDSTTDVKELVPEFYYLPEFLVNSEGEFYYLPEFLVNSEGEFYYLPEFLVNSEGEFYYLPEFLVNSEGECYYLPEFLVNSEGECYYLPEFLVNSEGEFYYLPEFLFLVNSEGECYYLPEFLVNSEGEFYYLPEFLVNSEGEFYYLPEFLFNSEDFNFGICQNGERVHNVQLPPWCNNNPRVFVLVHRQALESDYVRENFPHWIDLVFGYKQTGKAAVEAINVFHPALGSYQEVFKHVLLLPHLNNRNKGSDKLFFSFSKTYYGFDMESITDPLDRTAWETMVRTYGQTPRQLFRAAHPMVVQSLSSRTSTLSVPEVIEGVKGLTWGSYVGSPAEPYPSVVWKQHHKTPVSSLVPLLTNDVFGLAPNTSILLSYSKERGVSIMNTTSVLGAALVTWGHSDGVVRVKLKKEQPPWPIIKATGLDPICLCASAPDCNQLWVAHWSGKILVYQFQFNPTRGQLEFRSEPTALLGHAGPVLGLYVCHSFSVAVSAGTDGAAIIWDINSLTYVRSLPDTGSSVRLVAVSETLGDIATVLSDPGQETGSILRLHTINTLPVGEVTSKETITALCFSSAPEGVSVNVIAAGLDTGAIRLYSTWNLVVVREIASSILHQPIISVTYSHDSQHLYAATVDGLVVIWEGTGAKGVSKTPKFLNLTSRIEQAHSVATK</sequence>
<dbReference type="InterPro" id="IPR036372">
    <property type="entry name" value="BEACH_dom_sf"/>
</dbReference>
<dbReference type="InterPro" id="IPR050865">
    <property type="entry name" value="BEACH_Domain"/>
</dbReference>
<proteinExistence type="predicted"/>
<accession>A0A7R9E567</accession>
<dbReference type="InterPro" id="IPR000409">
    <property type="entry name" value="BEACH_dom"/>
</dbReference>
<dbReference type="Gene3D" id="2.30.29.30">
    <property type="entry name" value="Pleckstrin-homology domain (PH domain)/Phosphotyrosine-binding domain (PTB)"/>
    <property type="match status" value="1"/>
</dbReference>
<dbReference type="SMART" id="SM00320">
    <property type="entry name" value="WD40"/>
    <property type="match status" value="3"/>
</dbReference>
<feature type="compositionally biased region" description="Polar residues" evidence="4">
    <location>
        <begin position="2224"/>
        <end position="2234"/>
    </location>
</feature>
<feature type="region of interest" description="Disordered" evidence="4">
    <location>
        <begin position="2761"/>
        <end position="2787"/>
    </location>
</feature>
<dbReference type="CDD" id="cd01201">
    <property type="entry name" value="PH_BEACH"/>
    <property type="match status" value="1"/>
</dbReference>
<evidence type="ECO:0000256" key="2">
    <source>
        <dbReference type="ARBA" id="ARBA00022737"/>
    </source>
</evidence>
<feature type="region of interest" description="Disordered" evidence="4">
    <location>
        <begin position="351"/>
        <end position="372"/>
    </location>
</feature>
<dbReference type="PROSITE" id="PS50197">
    <property type="entry name" value="BEACH"/>
    <property type="match status" value="1"/>
</dbReference>
<dbReference type="EMBL" id="OB793467">
    <property type="protein sequence ID" value="CAD7427476.1"/>
    <property type="molecule type" value="Genomic_DNA"/>
</dbReference>